<sequence length="154" mass="17841">MNIVEISTGNLYDIEILPVDGNDYKFLTKGRYFFNWKLEKEQEVYKLLIQGSNEILGVVSLERIPNEWRIHIRLITVSGENRGKKKRYDKIIGNLIAYVSKLAVEEFGELACVSLKPKTQIAQHYIEKYNMNTTGITLSLEVPEILDLINQYDN</sequence>
<dbReference type="AlphaFoldDB" id="A0A928YQN5"/>
<name>A0A928YQN5_9SPHI</name>
<accession>A0A928YQN5</accession>
<reference evidence="1" key="1">
    <citation type="submission" date="2018-02" db="EMBL/GenBank/DDBJ databases">
        <authorList>
            <person name="Vasarhelyi B.M."/>
            <person name="Deshmukh S."/>
            <person name="Balint B."/>
            <person name="Kukolya J."/>
        </authorList>
    </citation>
    <scope>NUCLEOTIDE SEQUENCE</scope>
    <source>
        <strain evidence="1">KB22</strain>
    </source>
</reference>
<gene>
    <name evidence="1" type="ORF">C4F49_06055</name>
</gene>
<dbReference type="EMBL" id="PRDK01000004">
    <property type="protein sequence ID" value="MBE8713235.1"/>
    <property type="molecule type" value="Genomic_DNA"/>
</dbReference>
<protein>
    <submittedName>
        <fullName evidence="1">N-acetyltransferase</fullName>
    </submittedName>
</protein>
<dbReference type="Proteomes" id="UP000616201">
    <property type="component" value="Unassembled WGS sequence"/>
</dbReference>
<keyword evidence="2" id="KW-1185">Reference proteome</keyword>
<comment type="caution">
    <text evidence="1">The sequence shown here is derived from an EMBL/GenBank/DDBJ whole genome shotgun (WGS) entry which is preliminary data.</text>
</comment>
<evidence type="ECO:0000313" key="1">
    <source>
        <dbReference type="EMBL" id="MBE8713235.1"/>
    </source>
</evidence>
<proteinExistence type="predicted"/>
<evidence type="ECO:0000313" key="2">
    <source>
        <dbReference type="Proteomes" id="UP000616201"/>
    </source>
</evidence>
<organism evidence="1 2">
    <name type="scientific">Sphingobacterium hungaricum</name>
    <dbReference type="NCBI Taxonomy" id="2082723"/>
    <lineage>
        <taxon>Bacteria</taxon>
        <taxon>Pseudomonadati</taxon>
        <taxon>Bacteroidota</taxon>
        <taxon>Sphingobacteriia</taxon>
        <taxon>Sphingobacteriales</taxon>
        <taxon>Sphingobacteriaceae</taxon>
        <taxon>Sphingobacterium</taxon>
    </lineage>
</organism>
<dbReference type="RefSeq" id="WP_196935185.1">
    <property type="nucleotide sequence ID" value="NZ_MU158698.1"/>
</dbReference>